<keyword evidence="1" id="KW-0175">Coiled coil</keyword>
<keyword evidence="2" id="KW-1133">Transmembrane helix</keyword>
<feature type="coiled-coil region" evidence="1">
    <location>
        <begin position="29"/>
        <end position="56"/>
    </location>
</feature>
<dbReference type="RefSeq" id="WP_157568785.1">
    <property type="nucleotide sequence ID" value="NZ_WPIK01000016.1"/>
</dbReference>
<dbReference type="Proteomes" id="UP000462014">
    <property type="component" value="Unassembled WGS sequence"/>
</dbReference>
<evidence type="ECO:0000313" key="4">
    <source>
        <dbReference type="EMBL" id="MVN22991.1"/>
    </source>
</evidence>
<keyword evidence="5" id="KW-1185">Reference proteome</keyword>
<name>A0A7K1T090_9SPHI</name>
<sequence length="260" mass="30128">MKPTNKIFTVVLIMLFPIIGISKPIQNQKSKSDARIETLEKRVQQLENYKGNIDNLSKIQSENLRKYVDDEIKKGMGKIDDAKTMITWILWFGLPVTLISIAVGYFSAIKKAKKFVLDKIETVVEGNRDEIIRLIETEAFDTRLRNTKHLLVVSGDEESEESLKKFMTKLNFKNVKYRRAESVDNIPDHDLMIFNTPKGNLSQETIDLFMQNTEDEDICYVAYTTMQLNRDPRLNFSNSRFTLYHSILSTLKFSESARLN</sequence>
<dbReference type="InterPro" id="IPR046877">
    <property type="entry name" value="NARF"/>
</dbReference>
<keyword evidence="2" id="KW-0812">Transmembrane</keyword>
<reference evidence="4 5" key="1">
    <citation type="submission" date="2019-12" db="EMBL/GenBank/DDBJ databases">
        <title>Mucilaginibacter sp. HMF7410 genome sequencing and assembly.</title>
        <authorList>
            <person name="Kang H."/>
            <person name="Cha I."/>
            <person name="Kim H."/>
            <person name="Joh K."/>
        </authorList>
    </citation>
    <scope>NUCLEOTIDE SEQUENCE [LARGE SCALE GENOMIC DNA]</scope>
    <source>
        <strain evidence="4 5">HMF7410</strain>
    </source>
</reference>
<proteinExistence type="predicted"/>
<keyword evidence="2" id="KW-0472">Membrane</keyword>
<dbReference type="AlphaFoldDB" id="A0A7K1T090"/>
<feature type="domain" description="Nucleotidyltransferase-Associated Rossmannoid Fold" evidence="3">
    <location>
        <begin position="148"/>
        <end position="255"/>
    </location>
</feature>
<evidence type="ECO:0000259" key="3">
    <source>
        <dbReference type="Pfam" id="PF20299"/>
    </source>
</evidence>
<feature type="transmembrane region" description="Helical" evidence="2">
    <location>
        <begin position="88"/>
        <end position="109"/>
    </location>
</feature>
<accession>A0A7K1T090</accession>
<protein>
    <recommendedName>
        <fullName evidence="3">Nucleotidyltransferase-Associated Rossmannoid Fold domain-containing protein</fullName>
    </recommendedName>
</protein>
<dbReference type="Pfam" id="PF20299">
    <property type="entry name" value="NARF"/>
    <property type="match status" value="1"/>
</dbReference>
<evidence type="ECO:0000256" key="2">
    <source>
        <dbReference type="SAM" id="Phobius"/>
    </source>
</evidence>
<dbReference type="EMBL" id="WPIK01000016">
    <property type="protein sequence ID" value="MVN22991.1"/>
    <property type="molecule type" value="Genomic_DNA"/>
</dbReference>
<feature type="transmembrane region" description="Helical" evidence="2">
    <location>
        <begin position="7"/>
        <end position="25"/>
    </location>
</feature>
<evidence type="ECO:0000256" key="1">
    <source>
        <dbReference type="SAM" id="Coils"/>
    </source>
</evidence>
<gene>
    <name evidence="4" type="ORF">GO621_15805</name>
</gene>
<comment type="caution">
    <text evidence="4">The sequence shown here is derived from an EMBL/GenBank/DDBJ whole genome shotgun (WGS) entry which is preliminary data.</text>
</comment>
<evidence type="ECO:0000313" key="5">
    <source>
        <dbReference type="Proteomes" id="UP000462014"/>
    </source>
</evidence>
<organism evidence="4 5">
    <name type="scientific">Mucilaginibacter arboris</name>
    <dbReference type="NCBI Taxonomy" id="2682090"/>
    <lineage>
        <taxon>Bacteria</taxon>
        <taxon>Pseudomonadati</taxon>
        <taxon>Bacteroidota</taxon>
        <taxon>Sphingobacteriia</taxon>
        <taxon>Sphingobacteriales</taxon>
        <taxon>Sphingobacteriaceae</taxon>
        <taxon>Mucilaginibacter</taxon>
    </lineage>
</organism>